<organism evidence="1 2">
    <name type="scientific">Acinetobacter johnsonii</name>
    <dbReference type="NCBI Taxonomy" id="40214"/>
    <lineage>
        <taxon>Bacteria</taxon>
        <taxon>Pseudomonadati</taxon>
        <taxon>Pseudomonadota</taxon>
        <taxon>Gammaproteobacteria</taxon>
        <taxon>Moraxellales</taxon>
        <taxon>Moraxellaceae</taxon>
        <taxon>Acinetobacter</taxon>
    </lineage>
</organism>
<dbReference type="AlphaFoldDB" id="A0AA42IE21"/>
<comment type="caution">
    <text evidence="1">The sequence shown here is derived from an EMBL/GenBank/DDBJ whole genome shotgun (WGS) entry which is preliminary data.</text>
</comment>
<reference evidence="1" key="1">
    <citation type="submission" date="2022-09" db="EMBL/GenBank/DDBJ databases">
        <title>Intensive care unit water sources are persistently colonized with multi-drug resistant bacteria and are the site of extensive horizontal gene transfer of antibiotic resistance genes.</title>
        <authorList>
            <person name="Diorio-Toth L."/>
        </authorList>
    </citation>
    <scope>NUCLEOTIDE SEQUENCE</scope>
    <source>
        <strain evidence="1">GD03851</strain>
    </source>
</reference>
<gene>
    <name evidence="1" type="ORF">N5D11_08935</name>
</gene>
<dbReference type="EMBL" id="JAOCDR010000016">
    <property type="protein sequence ID" value="MDH0656242.1"/>
    <property type="molecule type" value="Genomic_DNA"/>
</dbReference>
<name>A0AA42IE21_ACIJO</name>
<sequence length="305" mass="35058">MSLIQVNDLITIAKMSGTPYLIVEGVDDIPIYDKIKNLNSLDIEIYASKQLDGIEPGCKGVERAIDILNATFTEGLATKYVLGVMDKDVKDFRNEIRSLQNLIYTPYYSMETHLVSNQIVLKIISNFIRSPEALIDRLIVEKFFIFFQEKSFDLYKISLDALKNSTQRNYPNIYSYSDSYQELKNKRKLELLNEINIPLGEFESSLNLNHSIEALKKICKGKWFLSFFCEILALYINTELKNCNCDSERSPCSMCIIQNNTECLYKIKSDLAVNKDTIRTTLVAMSEHGDFSFLIQRIHENLFAA</sequence>
<dbReference type="RefSeq" id="WP_078424957.1">
    <property type="nucleotide sequence ID" value="NZ_CP031011.1"/>
</dbReference>
<evidence type="ECO:0000313" key="2">
    <source>
        <dbReference type="Proteomes" id="UP001161099"/>
    </source>
</evidence>
<protein>
    <submittedName>
        <fullName evidence="1">DUF4435 domain-containing protein</fullName>
    </submittedName>
</protein>
<proteinExistence type="predicted"/>
<evidence type="ECO:0000313" key="1">
    <source>
        <dbReference type="EMBL" id="MDH0656242.1"/>
    </source>
</evidence>
<dbReference type="Proteomes" id="UP001161099">
    <property type="component" value="Unassembled WGS sequence"/>
</dbReference>
<accession>A0AA42IE21</accession>